<name>A0A1G9W7E3_9BACT</name>
<proteinExistence type="predicted"/>
<organism evidence="1 2">
    <name type="scientific">Geoalkalibacter ferrihydriticus</name>
    <dbReference type="NCBI Taxonomy" id="392333"/>
    <lineage>
        <taxon>Bacteria</taxon>
        <taxon>Pseudomonadati</taxon>
        <taxon>Thermodesulfobacteriota</taxon>
        <taxon>Desulfuromonadia</taxon>
        <taxon>Desulfuromonadales</taxon>
        <taxon>Geoalkalibacteraceae</taxon>
        <taxon>Geoalkalibacter</taxon>
    </lineage>
</organism>
<evidence type="ECO:0000313" key="2">
    <source>
        <dbReference type="Proteomes" id="UP000182146"/>
    </source>
</evidence>
<accession>A0A1G9W7E3</accession>
<evidence type="ECO:0000313" key="1">
    <source>
        <dbReference type="EMBL" id="SDM80400.1"/>
    </source>
</evidence>
<gene>
    <name evidence="1" type="ORF">SAMN05660860_03197</name>
</gene>
<dbReference type="Proteomes" id="UP000182146">
    <property type="component" value="Unassembled WGS sequence"/>
</dbReference>
<reference evidence="1 2" key="1">
    <citation type="submission" date="2016-10" db="EMBL/GenBank/DDBJ databases">
        <authorList>
            <person name="de Groot N.N."/>
        </authorList>
    </citation>
    <scope>NUCLEOTIDE SEQUENCE [LARGE SCALE GENOMIC DNA]</scope>
    <source>
        <strain evidence="1 2">DSM 17813</strain>
    </source>
</reference>
<dbReference type="AlphaFoldDB" id="A0A1G9W7E3"/>
<sequence>MLGMRGKGRDVVSVGDSFVLRESQESYGVDFTPENRPIAPNNAHFGDECYYMSAV</sequence>
<dbReference type="EMBL" id="FNGU01000010">
    <property type="protein sequence ID" value="SDM80400.1"/>
    <property type="molecule type" value="Genomic_DNA"/>
</dbReference>
<protein>
    <submittedName>
        <fullName evidence="1">Uncharacterized protein</fullName>
    </submittedName>
</protein>